<organism evidence="2 3">
    <name type="scientific">Globodera rostochiensis</name>
    <name type="common">Golden nematode worm</name>
    <name type="synonym">Heterodera rostochiensis</name>
    <dbReference type="NCBI Taxonomy" id="31243"/>
    <lineage>
        <taxon>Eukaryota</taxon>
        <taxon>Metazoa</taxon>
        <taxon>Ecdysozoa</taxon>
        <taxon>Nematoda</taxon>
        <taxon>Chromadorea</taxon>
        <taxon>Rhabditida</taxon>
        <taxon>Tylenchina</taxon>
        <taxon>Tylenchomorpha</taxon>
        <taxon>Tylenchoidea</taxon>
        <taxon>Heteroderidae</taxon>
        <taxon>Heteroderinae</taxon>
        <taxon>Globodera</taxon>
    </lineage>
</organism>
<keyword evidence="2" id="KW-1185">Reference proteome</keyword>
<feature type="region of interest" description="Disordered" evidence="1">
    <location>
        <begin position="166"/>
        <end position="192"/>
    </location>
</feature>
<name>A0A914GUY9_GLORO</name>
<evidence type="ECO:0000313" key="2">
    <source>
        <dbReference type="Proteomes" id="UP000887572"/>
    </source>
</evidence>
<feature type="compositionally biased region" description="Low complexity" evidence="1">
    <location>
        <begin position="130"/>
        <end position="141"/>
    </location>
</feature>
<reference evidence="3" key="1">
    <citation type="submission" date="2022-11" db="UniProtKB">
        <authorList>
            <consortium name="WormBaseParasite"/>
        </authorList>
    </citation>
    <scope>IDENTIFICATION</scope>
</reference>
<evidence type="ECO:0000313" key="3">
    <source>
        <dbReference type="WBParaSite" id="Gr19_v10_g1143.t1"/>
    </source>
</evidence>
<accession>A0A914GUY9</accession>
<feature type="region of interest" description="Disordered" evidence="1">
    <location>
        <begin position="128"/>
        <end position="153"/>
    </location>
</feature>
<sequence>MSAAAKKFARDSQNWNQFPRVVEEVIDEAVSRMNSRKVEEKAKQANMKLAILDMIRVGTMNKKAAEQYGLCAATLGKYCRAAKAKLGECFESDADVETLLKECDGETLTLAKLLSMLGQRRVSALSVANKSLRSPPNSASSSRKRKSSAIASSQSDVTTVAVYARETTKTSVKQPPPPPPSDDGVDPTLNAGSSSFSSFSVDQLNWSAKENALPLQPLNVEPLPRLMTDQQHSQMLLTRRMDPIRFEGTKGELHSLFTEELQLYYQGNVSQLASLMVNYVHYEYALRLQENMFGIPQQLVWAAYNLLARRVQLKNVRFTDVDQELAEMEMNVGSTFQLPY</sequence>
<evidence type="ECO:0000256" key="1">
    <source>
        <dbReference type="SAM" id="MobiDB-lite"/>
    </source>
</evidence>
<dbReference type="WBParaSite" id="Gr19_v10_g1143.t1">
    <property type="protein sequence ID" value="Gr19_v10_g1143.t1"/>
    <property type="gene ID" value="Gr19_v10_g1143"/>
</dbReference>
<protein>
    <submittedName>
        <fullName evidence="3">HTH psq-type domain-containing protein</fullName>
    </submittedName>
</protein>
<dbReference type="AlphaFoldDB" id="A0A914GUY9"/>
<proteinExistence type="predicted"/>
<dbReference type="Proteomes" id="UP000887572">
    <property type="component" value="Unplaced"/>
</dbReference>